<reference evidence="2 3" key="1">
    <citation type="submission" date="2019-06" db="EMBL/GenBank/DDBJ databases">
        <title>Whole genome sequence for Cellvibrionaceae sp. R142.</title>
        <authorList>
            <person name="Wang G."/>
        </authorList>
    </citation>
    <scope>NUCLEOTIDE SEQUENCE [LARGE SCALE GENOMIC DNA]</scope>
    <source>
        <strain evidence="2 3">R142</strain>
    </source>
</reference>
<comment type="caution">
    <text evidence="2">The sequence shown here is derived from an EMBL/GenBank/DDBJ whole genome shotgun (WGS) entry which is preliminary data.</text>
</comment>
<keyword evidence="1" id="KW-0732">Signal</keyword>
<evidence type="ECO:0008006" key="4">
    <source>
        <dbReference type="Google" id="ProtNLM"/>
    </source>
</evidence>
<feature type="chain" id="PRO_5021930385" description="Spore coat protein U domain-containing protein" evidence="1">
    <location>
        <begin position="23"/>
        <end position="176"/>
    </location>
</feature>
<dbReference type="EMBL" id="VHSG01000004">
    <property type="protein sequence ID" value="TQV85130.1"/>
    <property type="molecule type" value="Genomic_DNA"/>
</dbReference>
<evidence type="ECO:0000313" key="3">
    <source>
        <dbReference type="Proteomes" id="UP000319732"/>
    </source>
</evidence>
<evidence type="ECO:0000256" key="1">
    <source>
        <dbReference type="SAM" id="SignalP"/>
    </source>
</evidence>
<protein>
    <recommendedName>
        <fullName evidence="4">Spore coat protein U domain-containing protein</fullName>
    </recommendedName>
</protein>
<feature type="signal peptide" evidence="1">
    <location>
        <begin position="1"/>
        <end position="22"/>
    </location>
</feature>
<dbReference type="RefSeq" id="WP_142902677.1">
    <property type="nucleotide sequence ID" value="NZ_ML660088.1"/>
</dbReference>
<gene>
    <name evidence="2" type="ORF">FKG94_02775</name>
</gene>
<proteinExistence type="predicted"/>
<sequence>MNKLIKSLYATALVCGALPALAANDGTLGTSSSGDFVVDLVVPDLIRISSLDDQTLSYTPGSGATVTENFCVYTNAAAGTYNVTATSTADTNNGDTGAFLLDSGTATMTYSVSYDGVTLSEGVNNNDGGGFAANTTAIDCGGTEPTEVIISVAQSEIDSAAPNTYSDTLTFLVAPN</sequence>
<dbReference type="Proteomes" id="UP000319732">
    <property type="component" value="Unassembled WGS sequence"/>
</dbReference>
<accession>A0A545U6M5</accession>
<name>A0A545U6M5_9GAMM</name>
<evidence type="ECO:0000313" key="2">
    <source>
        <dbReference type="EMBL" id="TQV85130.1"/>
    </source>
</evidence>
<keyword evidence="3" id="KW-1185">Reference proteome</keyword>
<organism evidence="2 3">
    <name type="scientific">Exilibacterium tricleocarpae</name>
    <dbReference type="NCBI Taxonomy" id="2591008"/>
    <lineage>
        <taxon>Bacteria</taxon>
        <taxon>Pseudomonadati</taxon>
        <taxon>Pseudomonadota</taxon>
        <taxon>Gammaproteobacteria</taxon>
        <taxon>Cellvibrionales</taxon>
        <taxon>Cellvibrionaceae</taxon>
        <taxon>Exilibacterium</taxon>
    </lineage>
</organism>
<dbReference type="AlphaFoldDB" id="A0A545U6M5"/>